<protein>
    <submittedName>
        <fullName evidence="2">Uncharacterized protein</fullName>
    </submittedName>
</protein>
<gene>
    <name evidence="2" type="ORF">M0638_16570</name>
</gene>
<keyword evidence="1" id="KW-1133">Transmembrane helix</keyword>
<name>A0A9X1YA45_9PROT</name>
<feature type="transmembrane region" description="Helical" evidence="1">
    <location>
        <begin position="92"/>
        <end position="112"/>
    </location>
</feature>
<accession>A0A9X1YA45</accession>
<evidence type="ECO:0000313" key="3">
    <source>
        <dbReference type="Proteomes" id="UP001139516"/>
    </source>
</evidence>
<proteinExistence type="predicted"/>
<dbReference type="EMBL" id="JALPRX010000071">
    <property type="protein sequence ID" value="MCK8785992.1"/>
    <property type="molecule type" value="Genomic_DNA"/>
</dbReference>
<feature type="transmembrane region" description="Helical" evidence="1">
    <location>
        <begin position="23"/>
        <end position="44"/>
    </location>
</feature>
<dbReference type="RefSeq" id="WP_248668111.1">
    <property type="nucleotide sequence ID" value="NZ_JALPRX010000071.1"/>
</dbReference>
<keyword evidence="1" id="KW-0472">Membrane</keyword>
<keyword evidence="1" id="KW-0812">Transmembrane</keyword>
<keyword evidence="3" id="KW-1185">Reference proteome</keyword>
<evidence type="ECO:0000256" key="1">
    <source>
        <dbReference type="SAM" id="Phobius"/>
    </source>
</evidence>
<comment type="caution">
    <text evidence="2">The sequence shown here is derived from an EMBL/GenBank/DDBJ whole genome shotgun (WGS) entry which is preliminary data.</text>
</comment>
<organism evidence="2 3">
    <name type="scientific">Roseomonas acroporae</name>
    <dbReference type="NCBI Taxonomy" id="2937791"/>
    <lineage>
        <taxon>Bacteria</taxon>
        <taxon>Pseudomonadati</taxon>
        <taxon>Pseudomonadota</taxon>
        <taxon>Alphaproteobacteria</taxon>
        <taxon>Acetobacterales</taxon>
        <taxon>Roseomonadaceae</taxon>
        <taxon>Roseomonas</taxon>
    </lineage>
</organism>
<sequence>MPPPGPDTPALRDALRFWERGRLLYVLALAATVLLVAGGPAGLAGRLVPGGWLGLFSLAVIANLLYCLAYVPEGLAMLLGVRHGWRPFRPPLLVLGTLLGCLAAWALTPVLLGADPLPIRPD</sequence>
<reference evidence="2" key="1">
    <citation type="submission" date="2022-04" db="EMBL/GenBank/DDBJ databases">
        <title>Roseomonas acroporae sp. nov., isolated from coral Acropora digitifera.</title>
        <authorList>
            <person name="Sun H."/>
        </authorList>
    </citation>
    <scope>NUCLEOTIDE SEQUENCE</scope>
    <source>
        <strain evidence="2">NAR14</strain>
    </source>
</reference>
<feature type="transmembrane region" description="Helical" evidence="1">
    <location>
        <begin position="50"/>
        <end position="71"/>
    </location>
</feature>
<evidence type="ECO:0000313" key="2">
    <source>
        <dbReference type="EMBL" id="MCK8785992.1"/>
    </source>
</evidence>
<dbReference type="Proteomes" id="UP001139516">
    <property type="component" value="Unassembled WGS sequence"/>
</dbReference>
<dbReference type="AlphaFoldDB" id="A0A9X1YA45"/>